<dbReference type="AlphaFoldDB" id="A0AAQ3T8T8"/>
<dbReference type="Proteomes" id="UP001341281">
    <property type="component" value="Chromosome 04"/>
</dbReference>
<evidence type="ECO:0008006" key="4">
    <source>
        <dbReference type="Google" id="ProtNLM"/>
    </source>
</evidence>
<reference evidence="2 3" key="1">
    <citation type="submission" date="2024-02" db="EMBL/GenBank/DDBJ databases">
        <title>High-quality chromosome-scale genome assembly of Pensacola bahiagrass (Paspalum notatum Flugge var. saurae).</title>
        <authorList>
            <person name="Vega J.M."/>
            <person name="Podio M."/>
            <person name="Orjuela J."/>
            <person name="Siena L.A."/>
            <person name="Pessino S.C."/>
            <person name="Combes M.C."/>
            <person name="Mariac C."/>
            <person name="Albertini E."/>
            <person name="Pupilli F."/>
            <person name="Ortiz J.P.A."/>
            <person name="Leblanc O."/>
        </authorList>
    </citation>
    <scope>NUCLEOTIDE SEQUENCE [LARGE SCALE GENOMIC DNA]</scope>
    <source>
        <strain evidence="2">R1</strain>
        <tissue evidence="2">Leaf</tissue>
    </source>
</reference>
<feature type="compositionally biased region" description="Acidic residues" evidence="1">
    <location>
        <begin position="239"/>
        <end position="249"/>
    </location>
</feature>
<evidence type="ECO:0000313" key="2">
    <source>
        <dbReference type="EMBL" id="WVZ68656.1"/>
    </source>
</evidence>
<accession>A0AAQ3T8T8</accession>
<dbReference type="PANTHER" id="PTHR46890">
    <property type="entry name" value="NON-LTR RETROLELEMENT REVERSE TRANSCRIPTASE-LIKE PROTEIN-RELATED"/>
    <property type="match status" value="1"/>
</dbReference>
<evidence type="ECO:0000313" key="3">
    <source>
        <dbReference type="Proteomes" id="UP001341281"/>
    </source>
</evidence>
<organism evidence="2 3">
    <name type="scientific">Paspalum notatum var. saurae</name>
    <dbReference type="NCBI Taxonomy" id="547442"/>
    <lineage>
        <taxon>Eukaryota</taxon>
        <taxon>Viridiplantae</taxon>
        <taxon>Streptophyta</taxon>
        <taxon>Embryophyta</taxon>
        <taxon>Tracheophyta</taxon>
        <taxon>Spermatophyta</taxon>
        <taxon>Magnoliopsida</taxon>
        <taxon>Liliopsida</taxon>
        <taxon>Poales</taxon>
        <taxon>Poaceae</taxon>
        <taxon>PACMAD clade</taxon>
        <taxon>Panicoideae</taxon>
        <taxon>Andropogonodae</taxon>
        <taxon>Paspaleae</taxon>
        <taxon>Paspalinae</taxon>
        <taxon>Paspalum</taxon>
    </lineage>
</organism>
<evidence type="ECO:0000256" key="1">
    <source>
        <dbReference type="SAM" id="MobiDB-lite"/>
    </source>
</evidence>
<protein>
    <recommendedName>
        <fullName evidence="4">Reverse transcriptase domain-containing protein</fullName>
    </recommendedName>
</protein>
<name>A0AAQ3T8T8_PASNO</name>
<dbReference type="EMBL" id="CP144748">
    <property type="protein sequence ID" value="WVZ68656.1"/>
    <property type="molecule type" value="Genomic_DNA"/>
</dbReference>
<feature type="compositionally biased region" description="Gly residues" evidence="1">
    <location>
        <begin position="208"/>
        <end position="222"/>
    </location>
</feature>
<feature type="region of interest" description="Disordered" evidence="1">
    <location>
        <begin position="20"/>
        <end position="104"/>
    </location>
</feature>
<feature type="compositionally biased region" description="Pro residues" evidence="1">
    <location>
        <begin position="28"/>
        <end position="40"/>
    </location>
</feature>
<feature type="compositionally biased region" description="Basic residues" evidence="1">
    <location>
        <begin position="79"/>
        <end position="93"/>
    </location>
</feature>
<feature type="compositionally biased region" description="Low complexity" evidence="1">
    <location>
        <begin position="48"/>
        <end position="62"/>
    </location>
</feature>
<sequence>MCPGAFCRLSPAVSRYIVHISPPSSSRPSPPAHRPSPPPRSLRRRPRSLLPRGESAPTDTAPSPAPGIRPVSAVCPTPPRRRVRLHRSLRRRPPSLFPCGESAPMDTSPCPAPAIRPASAVSPTPPPDTRTAIEEALLPTDFRPISLVHSFAKLVTKILANRLAPLLKDLVASNQSAFVRGRCIHDNYMLVQQTIKLLHKRKDLLESGLGGGRARAGPGGSGSTESSVKERETEREREREDEEDEESWS</sequence>
<dbReference type="PANTHER" id="PTHR46890:SF1">
    <property type="entry name" value="REVERSE TRANSCRIPTASE DOMAIN-CONTAINING PROTEIN"/>
    <property type="match status" value="1"/>
</dbReference>
<keyword evidence="3" id="KW-1185">Reference proteome</keyword>
<feature type="region of interest" description="Disordered" evidence="1">
    <location>
        <begin position="207"/>
        <end position="249"/>
    </location>
</feature>
<proteinExistence type="predicted"/>
<dbReference type="InterPro" id="IPR052343">
    <property type="entry name" value="Retrotransposon-Effector_Assoc"/>
</dbReference>
<feature type="compositionally biased region" description="Basic and acidic residues" evidence="1">
    <location>
        <begin position="227"/>
        <end position="238"/>
    </location>
</feature>
<gene>
    <name evidence="2" type="ORF">U9M48_017571</name>
</gene>